<feature type="domain" description="BZIP" evidence="6">
    <location>
        <begin position="187"/>
        <end position="250"/>
    </location>
</feature>
<dbReference type="Gene3D" id="1.20.5.170">
    <property type="match status" value="1"/>
</dbReference>
<gene>
    <name evidence="7" type="ORF">PAC_07141</name>
</gene>
<feature type="compositionally biased region" description="Basic and acidic residues" evidence="5">
    <location>
        <begin position="179"/>
        <end position="198"/>
    </location>
</feature>
<dbReference type="PROSITE" id="PS00036">
    <property type="entry name" value="BZIP_BASIC"/>
    <property type="match status" value="1"/>
</dbReference>
<keyword evidence="4" id="KW-0539">Nucleus</keyword>
<sequence>MVSIYESKHNSVLDGTTLDPSRPNMQRQDSNSDLHSFFNDADMATSTLMPPSSLSNQMSWGMDQLFDFNGGNEYPFPGSQPTLSSAFAPTQEHASFMTGLSPQNMLSMSNSLVPAAGVFAGQSTAAPSALFNSTSTPSGYTRQATGTSMKRPVELTESTEATEEPAPKKPRKTRKKRSKELSQAEQEEKRQKFLDRNKVAAHKCRQRKKEWTDSLQNRANDLSRSIQSYQMEIQTTRHMLEEMKMIARQALSGCTPEHAQQIEAALNSLEAKEATGFAAEEEKYKAMFKTQRNGVTTSEEHSREESQAMSRGPSGQSMQSSRSSDGQLSSQGRTERIDSGISNMGTPEKSHDRKGSFGDEAVDVDNGFPYMMPNQRLGSQPTQWHHGLPNKPMGPLADMPGADPSAFIARMGQIGQ</sequence>
<feature type="compositionally biased region" description="Basic residues" evidence="5">
    <location>
        <begin position="199"/>
        <end position="208"/>
    </location>
</feature>
<dbReference type="AlphaFoldDB" id="A0A1L7WWV0"/>
<evidence type="ECO:0000256" key="2">
    <source>
        <dbReference type="ARBA" id="ARBA00023015"/>
    </source>
</evidence>
<reference evidence="7 8" key="1">
    <citation type="submission" date="2016-03" db="EMBL/GenBank/DDBJ databases">
        <authorList>
            <person name="Ploux O."/>
        </authorList>
    </citation>
    <scope>NUCLEOTIDE SEQUENCE [LARGE SCALE GENOMIC DNA]</scope>
    <source>
        <strain evidence="7 8">UAMH 11012</strain>
    </source>
</reference>
<accession>A0A1L7WWV0</accession>
<dbReference type="OrthoDB" id="295274at2759"/>
<comment type="subcellular location">
    <subcellularLocation>
        <location evidence="1">Nucleus</location>
    </subcellularLocation>
</comment>
<dbReference type="Pfam" id="PF00170">
    <property type="entry name" value="bZIP_1"/>
    <property type="match status" value="1"/>
</dbReference>
<dbReference type="InterPro" id="IPR000837">
    <property type="entry name" value="AP-1"/>
</dbReference>
<keyword evidence="3" id="KW-0804">Transcription</keyword>
<feature type="compositionally biased region" description="Basic residues" evidence="5">
    <location>
        <begin position="168"/>
        <end position="178"/>
    </location>
</feature>
<dbReference type="PRINTS" id="PR00042">
    <property type="entry name" value="LEUZIPPRFOS"/>
</dbReference>
<evidence type="ECO:0000313" key="7">
    <source>
        <dbReference type="EMBL" id="CZR57251.1"/>
    </source>
</evidence>
<dbReference type="InterPro" id="IPR004827">
    <property type="entry name" value="bZIP"/>
</dbReference>
<feature type="compositionally biased region" description="Polar residues" evidence="5">
    <location>
        <begin position="129"/>
        <end position="148"/>
    </location>
</feature>
<dbReference type="STRING" id="576137.A0A1L7WWV0"/>
<organism evidence="7 8">
    <name type="scientific">Phialocephala subalpina</name>
    <dbReference type="NCBI Taxonomy" id="576137"/>
    <lineage>
        <taxon>Eukaryota</taxon>
        <taxon>Fungi</taxon>
        <taxon>Dikarya</taxon>
        <taxon>Ascomycota</taxon>
        <taxon>Pezizomycotina</taxon>
        <taxon>Leotiomycetes</taxon>
        <taxon>Helotiales</taxon>
        <taxon>Mollisiaceae</taxon>
        <taxon>Phialocephala</taxon>
        <taxon>Phialocephala fortinii species complex</taxon>
    </lineage>
</organism>
<dbReference type="SUPFAM" id="SSF57959">
    <property type="entry name" value="Leucine zipper domain"/>
    <property type="match status" value="1"/>
</dbReference>
<dbReference type="PANTHER" id="PTHR19304">
    <property type="entry name" value="CYCLIC-AMP RESPONSE ELEMENT BINDING PROTEIN"/>
    <property type="match status" value="1"/>
</dbReference>
<feature type="region of interest" description="Disordered" evidence="5">
    <location>
        <begin position="1"/>
        <end position="37"/>
    </location>
</feature>
<protein>
    <recommendedName>
        <fullName evidence="6">BZIP domain-containing protein</fullName>
    </recommendedName>
</protein>
<dbReference type="GO" id="GO:0003677">
    <property type="term" value="F:DNA binding"/>
    <property type="evidence" value="ECO:0007669"/>
    <property type="project" value="InterPro"/>
</dbReference>
<evidence type="ECO:0000256" key="3">
    <source>
        <dbReference type="ARBA" id="ARBA00023163"/>
    </source>
</evidence>
<evidence type="ECO:0000256" key="5">
    <source>
        <dbReference type="SAM" id="MobiDB-lite"/>
    </source>
</evidence>
<feature type="compositionally biased region" description="Low complexity" evidence="5">
    <location>
        <begin position="310"/>
        <end position="332"/>
    </location>
</feature>
<keyword evidence="8" id="KW-1185">Reference proteome</keyword>
<dbReference type="GO" id="GO:0003700">
    <property type="term" value="F:DNA-binding transcription factor activity"/>
    <property type="evidence" value="ECO:0007669"/>
    <property type="project" value="InterPro"/>
</dbReference>
<dbReference type="PROSITE" id="PS50217">
    <property type="entry name" value="BZIP"/>
    <property type="match status" value="1"/>
</dbReference>
<evidence type="ECO:0000313" key="8">
    <source>
        <dbReference type="Proteomes" id="UP000184330"/>
    </source>
</evidence>
<dbReference type="EMBL" id="FJOG01000009">
    <property type="protein sequence ID" value="CZR57251.1"/>
    <property type="molecule type" value="Genomic_DNA"/>
</dbReference>
<keyword evidence="2" id="KW-0805">Transcription regulation</keyword>
<dbReference type="Proteomes" id="UP000184330">
    <property type="component" value="Unassembled WGS sequence"/>
</dbReference>
<evidence type="ECO:0000256" key="1">
    <source>
        <dbReference type="ARBA" id="ARBA00004123"/>
    </source>
</evidence>
<evidence type="ECO:0000259" key="6">
    <source>
        <dbReference type="PROSITE" id="PS50217"/>
    </source>
</evidence>
<feature type="compositionally biased region" description="Basic and acidic residues" evidence="5">
    <location>
        <begin position="348"/>
        <end position="357"/>
    </location>
</feature>
<evidence type="ECO:0000256" key="4">
    <source>
        <dbReference type="ARBA" id="ARBA00023242"/>
    </source>
</evidence>
<dbReference type="GO" id="GO:0006357">
    <property type="term" value="P:regulation of transcription by RNA polymerase II"/>
    <property type="evidence" value="ECO:0007669"/>
    <property type="project" value="InterPro"/>
</dbReference>
<dbReference type="CDD" id="cd14687">
    <property type="entry name" value="bZIP_ATF2"/>
    <property type="match status" value="1"/>
</dbReference>
<feature type="compositionally biased region" description="Polar residues" evidence="5">
    <location>
        <begin position="23"/>
        <end position="34"/>
    </location>
</feature>
<proteinExistence type="predicted"/>
<dbReference type="InterPro" id="IPR046347">
    <property type="entry name" value="bZIP_sf"/>
</dbReference>
<dbReference type="SMART" id="SM00338">
    <property type="entry name" value="BRLZ"/>
    <property type="match status" value="1"/>
</dbReference>
<dbReference type="InterPro" id="IPR051027">
    <property type="entry name" value="bZIP_transcription_factors"/>
</dbReference>
<dbReference type="GO" id="GO:0005634">
    <property type="term" value="C:nucleus"/>
    <property type="evidence" value="ECO:0007669"/>
    <property type="project" value="UniProtKB-SubCell"/>
</dbReference>
<feature type="region of interest" description="Disordered" evidence="5">
    <location>
        <begin position="129"/>
        <end position="208"/>
    </location>
</feature>
<feature type="compositionally biased region" description="Basic and acidic residues" evidence="5">
    <location>
        <begin position="1"/>
        <end position="11"/>
    </location>
</feature>
<name>A0A1L7WWV0_9HELO</name>
<feature type="region of interest" description="Disordered" evidence="5">
    <location>
        <begin position="291"/>
        <end position="362"/>
    </location>
</feature>